<accession>A0A348HGQ7</accession>
<gene>
    <name evidence="1" type="ORF">ZBT109_2063</name>
</gene>
<dbReference type="EMBL" id="AP018933">
    <property type="protein sequence ID" value="BBG30809.1"/>
    <property type="molecule type" value="Genomic_DNA"/>
</dbReference>
<protein>
    <submittedName>
        <fullName evidence="1">Transcriptional regulator</fullName>
    </submittedName>
</protein>
<sequence length="30" mass="3584">MQILLHVLLCKPYIDTIKKCQNVAEQQKRE</sequence>
<keyword evidence="2" id="KW-1185">Reference proteome</keyword>
<proteinExistence type="predicted"/>
<dbReference type="Proteomes" id="UP000267342">
    <property type="component" value="Chromosome"/>
</dbReference>
<organism evidence="1 2">
    <name type="scientific">Zymobacter palmae</name>
    <dbReference type="NCBI Taxonomy" id="33074"/>
    <lineage>
        <taxon>Bacteria</taxon>
        <taxon>Pseudomonadati</taxon>
        <taxon>Pseudomonadota</taxon>
        <taxon>Gammaproteobacteria</taxon>
        <taxon>Oceanospirillales</taxon>
        <taxon>Halomonadaceae</taxon>
        <taxon>Zymobacter group</taxon>
        <taxon>Zymobacter</taxon>
    </lineage>
</organism>
<evidence type="ECO:0000313" key="1">
    <source>
        <dbReference type="EMBL" id="BBG30809.1"/>
    </source>
</evidence>
<dbReference type="KEGG" id="zpl:ZBT109_2063"/>
<name>A0A348HGQ7_9GAMM</name>
<reference evidence="1 2" key="1">
    <citation type="submission" date="2018-09" db="EMBL/GenBank/DDBJ databases">
        <title>Zymobacter palmae IAM14233 (=T109) whole genome analysis.</title>
        <authorList>
            <person name="Yanase H."/>
        </authorList>
    </citation>
    <scope>NUCLEOTIDE SEQUENCE [LARGE SCALE GENOMIC DNA]</scope>
    <source>
        <strain evidence="1 2">IAM14233</strain>
    </source>
</reference>
<evidence type="ECO:0000313" key="2">
    <source>
        <dbReference type="Proteomes" id="UP000267342"/>
    </source>
</evidence>
<dbReference type="AlphaFoldDB" id="A0A348HGQ7"/>